<feature type="transmembrane region" description="Helical" evidence="2">
    <location>
        <begin position="12"/>
        <end position="33"/>
    </location>
</feature>
<dbReference type="InterPro" id="IPR009898">
    <property type="entry name" value="DUF1440"/>
</dbReference>
<dbReference type="OrthoDB" id="67403at2"/>
<proteinExistence type="predicted"/>
<accession>A0A552U7M1</accession>
<evidence type="ECO:0000256" key="2">
    <source>
        <dbReference type="SAM" id="Phobius"/>
    </source>
</evidence>
<sequence length="161" mass="15939">MHRTTADPVRGALAGVLAGLVASLAMTGFQAGVAEMFPDALGGGGEPATEKAADKVSRAATGEDVPDDVKPAAGEAVHYGFGAALGAAYGIAAEYGDAVRTGGGTLFGAATALIADDIMVPALGLGGPPTETPPATHAYAIASHLVFGLVLEATRRLLRGR</sequence>
<keyword evidence="2" id="KW-0812">Transmembrane</keyword>
<dbReference type="EMBL" id="VJWA01000002">
    <property type="protein sequence ID" value="TRW14210.1"/>
    <property type="molecule type" value="Genomic_DNA"/>
</dbReference>
<organism evidence="3 4">
    <name type="scientific">Glacieibacterium frigidum</name>
    <dbReference type="NCBI Taxonomy" id="2593303"/>
    <lineage>
        <taxon>Bacteria</taxon>
        <taxon>Pseudomonadati</taxon>
        <taxon>Pseudomonadota</taxon>
        <taxon>Alphaproteobacteria</taxon>
        <taxon>Sphingomonadales</taxon>
        <taxon>Sphingosinicellaceae</taxon>
        <taxon>Glacieibacterium</taxon>
    </lineage>
</organism>
<name>A0A552U7M1_9SPHN</name>
<feature type="compositionally biased region" description="Basic and acidic residues" evidence="1">
    <location>
        <begin position="48"/>
        <end position="57"/>
    </location>
</feature>
<keyword evidence="2" id="KW-0472">Membrane</keyword>
<keyword evidence="4" id="KW-1185">Reference proteome</keyword>
<dbReference type="RefSeq" id="WP_144237415.1">
    <property type="nucleotide sequence ID" value="NZ_VJWA01000002.1"/>
</dbReference>
<reference evidence="3 4" key="1">
    <citation type="submission" date="2019-07" db="EMBL/GenBank/DDBJ databases">
        <title>Novel species isolated from glacier.</title>
        <authorList>
            <person name="Liu Q."/>
            <person name="Xin Y.-H."/>
        </authorList>
    </citation>
    <scope>NUCLEOTIDE SEQUENCE [LARGE SCALE GENOMIC DNA]</scope>
    <source>
        <strain evidence="3 4">LB1R16</strain>
    </source>
</reference>
<dbReference type="Pfam" id="PF07274">
    <property type="entry name" value="DUF1440"/>
    <property type="match status" value="1"/>
</dbReference>
<protein>
    <submittedName>
        <fullName evidence="3">DUF1440 domain-containing protein</fullName>
    </submittedName>
</protein>
<evidence type="ECO:0000256" key="1">
    <source>
        <dbReference type="SAM" id="MobiDB-lite"/>
    </source>
</evidence>
<dbReference type="AlphaFoldDB" id="A0A552U7M1"/>
<dbReference type="Proteomes" id="UP000317894">
    <property type="component" value="Unassembled WGS sequence"/>
</dbReference>
<feature type="region of interest" description="Disordered" evidence="1">
    <location>
        <begin position="43"/>
        <end position="65"/>
    </location>
</feature>
<evidence type="ECO:0000313" key="4">
    <source>
        <dbReference type="Proteomes" id="UP000317894"/>
    </source>
</evidence>
<evidence type="ECO:0000313" key="3">
    <source>
        <dbReference type="EMBL" id="TRW14210.1"/>
    </source>
</evidence>
<comment type="caution">
    <text evidence="3">The sequence shown here is derived from an EMBL/GenBank/DDBJ whole genome shotgun (WGS) entry which is preliminary data.</text>
</comment>
<keyword evidence="2" id="KW-1133">Transmembrane helix</keyword>
<gene>
    <name evidence="3" type="ORF">FMM06_10845</name>
</gene>